<gene>
    <name evidence="2" type="ORF">TAPDE_005559</name>
</gene>
<proteinExistence type="predicted"/>
<dbReference type="eggNOG" id="ENOG502S8X0">
    <property type="taxonomic scope" value="Eukaryota"/>
</dbReference>
<dbReference type="PANTHER" id="PTHR33606:SF3">
    <property type="entry name" value="PROTEIN YCII"/>
    <property type="match status" value="1"/>
</dbReference>
<reference evidence="2 3" key="1">
    <citation type="journal article" date="2013" name="MBio">
        <title>Genome sequencing of the plant pathogen Taphrina deformans, the causal agent of peach leaf curl.</title>
        <authorList>
            <person name="Cisse O.H."/>
            <person name="Almeida J.M.G.C.F."/>
            <person name="Fonseca A."/>
            <person name="Kumar A.A."/>
            <person name="Salojaervi J."/>
            <person name="Overmyer K."/>
            <person name="Hauser P.M."/>
            <person name="Pagni M."/>
        </authorList>
    </citation>
    <scope>NUCLEOTIDE SEQUENCE [LARGE SCALE GENOMIC DNA]</scope>
    <source>
        <strain evidence="3">PYCC 5710 / ATCC 11124 / CBS 356.35 / IMI 108563 / JCM 9778 / NBRC 8474</strain>
    </source>
</reference>
<dbReference type="AlphaFoldDB" id="R4XH16"/>
<dbReference type="Proteomes" id="UP000013776">
    <property type="component" value="Unassembled WGS sequence"/>
</dbReference>
<dbReference type="InterPro" id="IPR051807">
    <property type="entry name" value="Sec-metab_biosynth-assoc"/>
</dbReference>
<accession>R4XH16</accession>
<dbReference type="OrthoDB" id="5519740at2759"/>
<comment type="caution">
    <text evidence="2">The sequence shown here is derived from an EMBL/GenBank/DDBJ whole genome shotgun (WGS) entry which is preliminary data.</text>
</comment>
<dbReference type="Pfam" id="PF03795">
    <property type="entry name" value="YCII"/>
    <property type="match status" value="1"/>
</dbReference>
<evidence type="ECO:0000259" key="1">
    <source>
        <dbReference type="Pfam" id="PF03795"/>
    </source>
</evidence>
<dbReference type="SUPFAM" id="SSF54909">
    <property type="entry name" value="Dimeric alpha+beta barrel"/>
    <property type="match status" value="1"/>
</dbReference>
<organism evidence="2 3">
    <name type="scientific">Taphrina deformans (strain PYCC 5710 / ATCC 11124 / CBS 356.35 / IMI 108563 / JCM 9778 / NBRC 8474)</name>
    <name type="common">Peach leaf curl fungus</name>
    <name type="synonym">Lalaria deformans</name>
    <dbReference type="NCBI Taxonomy" id="1097556"/>
    <lineage>
        <taxon>Eukaryota</taxon>
        <taxon>Fungi</taxon>
        <taxon>Dikarya</taxon>
        <taxon>Ascomycota</taxon>
        <taxon>Taphrinomycotina</taxon>
        <taxon>Taphrinomycetes</taxon>
        <taxon>Taphrinales</taxon>
        <taxon>Taphrinaceae</taxon>
        <taxon>Taphrina</taxon>
    </lineage>
</organism>
<dbReference type="InterPro" id="IPR011008">
    <property type="entry name" value="Dimeric_a/b-barrel"/>
</dbReference>
<dbReference type="PANTHER" id="PTHR33606">
    <property type="entry name" value="PROTEIN YCII"/>
    <property type="match status" value="1"/>
</dbReference>
<dbReference type="EMBL" id="CAHR02000368">
    <property type="protein sequence ID" value="CCG84983.1"/>
    <property type="molecule type" value="Genomic_DNA"/>
</dbReference>
<dbReference type="InterPro" id="IPR005545">
    <property type="entry name" value="YCII"/>
</dbReference>
<name>R4XH16_TAPDE</name>
<protein>
    <recommendedName>
        <fullName evidence="1">YCII-related domain-containing protein</fullName>
    </recommendedName>
</protein>
<keyword evidence="3" id="KW-1185">Reference proteome</keyword>
<dbReference type="Gene3D" id="3.30.70.1060">
    <property type="entry name" value="Dimeric alpha+beta barrel"/>
    <property type="match status" value="1"/>
</dbReference>
<dbReference type="VEuPathDB" id="FungiDB:TAPDE_005559"/>
<feature type="domain" description="YCII-related" evidence="1">
    <location>
        <begin position="27"/>
        <end position="102"/>
    </location>
</feature>
<evidence type="ECO:0000313" key="2">
    <source>
        <dbReference type="EMBL" id="CCG84983.1"/>
    </source>
</evidence>
<sequence>MASMRKYLPIMRNLRSFSTSRIASQEYLVIAQDIQEPETLERRKDARPAHLEAVEEAVEQGSFLWGGAMLNEGKPIGSALLLQADTVAEIREQLKNDPYIEGRVWDPARIQIIPVRTAVAAFERNAKPATN</sequence>
<evidence type="ECO:0000313" key="3">
    <source>
        <dbReference type="Proteomes" id="UP000013776"/>
    </source>
</evidence>